<dbReference type="PROSITE" id="PS00198">
    <property type="entry name" value="4FE4S_FER_1"/>
    <property type="match status" value="1"/>
</dbReference>
<gene>
    <name evidence="2" type="ORF">MNBD_GAMMA06-1875</name>
</gene>
<dbReference type="AlphaFoldDB" id="A0A3B0WCN6"/>
<dbReference type="InterPro" id="IPR009051">
    <property type="entry name" value="Helical_ferredxn"/>
</dbReference>
<feature type="non-terminal residue" evidence="2">
    <location>
        <position position="1"/>
    </location>
</feature>
<dbReference type="PROSITE" id="PS51379">
    <property type="entry name" value="4FE4S_FER_2"/>
    <property type="match status" value="1"/>
</dbReference>
<sequence>NNFLKEVEANVEEGDWVKMCMQCGVCSGSCPLGSAWDHPPQELFMMIRAGKRDEVLTSSSMWMCTSCYNCIVRCPRELPITHIMHGLATYAKRLGLVPKNQSTAWFSQVFWDNMMKKGRVNELKLGLSLYFKDGFISGIKESIKHQKLGLNMMKAKRMSVAELFGGHGIKDISGLAKIIKKAQEIEDANIQSNGK</sequence>
<dbReference type="InterPro" id="IPR051460">
    <property type="entry name" value="HdrC_iron-sulfur_subunit"/>
</dbReference>
<dbReference type="InterPro" id="IPR017900">
    <property type="entry name" value="4Fe4S_Fe_S_CS"/>
</dbReference>
<evidence type="ECO:0000313" key="2">
    <source>
        <dbReference type="EMBL" id="VAW50180.1"/>
    </source>
</evidence>
<dbReference type="SUPFAM" id="SSF46548">
    <property type="entry name" value="alpha-helical ferredoxin"/>
    <property type="match status" value="1"/>
</dbReference>
<dbReference type="EMBL" id="UOFD01000007">
    <property type="protein sequence ID" value="VAW50180.1"/>
    <property type="molecule type" value="Genomic_DNA"/>
</dbReference>
<proteinExistence type="predicted"/>
<dbReference type="GO" id="GO:0005886">
    <property type="term" value="C:plasma membrane"/>
    <property type="evidence" value="ECO:0007669"/>
    <property type="project" value="TreeGrafter"/>
</dbReference>
<dbReference type="PANTHER" id="PTHR43255">
    <property type="entry name" value="IRON-SULFUR-BINDING OXIDOREDUCTASE FADF-RELATED-RELATED"/>
    <property type="match status" value="1"/>
</dbReference>
<dbReference type="Gene3D" id="1.10.1060.10">
    <property type="entry name" value="Alpha-helical ferredoxin"/>
    <property type="match status" value="1"/>
</dbReference>
<evidence type="ECO:0000259" key="1">
    <source>
        <dbReference type="PROSITE" id="PS51379"/>
    </source>
</evidence>
<protein>
    <submittedName>
        <fullName evidence="2">Heterodisulfide reductase subunit C-like protein</fullName>
    </submittedName>
</protein>
<feature type="domain" description="4Fe-4S ferredoxin-type" evidence="1">
    <location>
        <begin position="10"/>
        <end position="41"/>
    </location>
</feature>
<dbReference type="PANTHER" id="PTHR43255:SF2">
    <property type="entry name" value="HETERODISULFIDE REDUCTASE RELATED PROTEIN"/>
    <property type="match status" value="1"/>
</dbReference>
<organism evidence="2">
    <name type="scientific">hydrothermal vent metagenome</name>
    <dbReference type="NCBI Taxonomy" id="652676"/>
    <lineage>
        <taxon>unclassified sequences</taxon>
        <taxon>metagenomes</taxon>
        <taxon>ecological metagenomes</taxon>
    </lineage>
</organism>
<name>A0A3B0WCN6_9ZZZZ</name>
<dbReference type="Pfam" id="PF13183">
    <property type="entry name" value="Fer4_8"/>
    <property type="match status" value="1"/>
</dbReference>
<reference evidence="2" key="1">
    <citation type="submission" date="2018-06" db="EMBL/GenBank/DDBJ databases">
        <authorList>
            <person name="Zhirakovskaya E."/>
        </authorList>
    </citation>
    <scope>NUCLEOTIDE SEQUENCE</scope>
</reference>
<dbReference type="InterPro" id="IPR017896">
    <property type="entry name" value="4Fe4S_Fe-S-bd"/>
</dbReference>
<dbReference type="GO" id="GO:0051536">
    <property type="term" value="F:iron-sulfur cluster binding"/>
    <property type="evidence" value="ECO:0007669"/>
    <property type="project" value="InterPro"/>
</dbReference>
<accession>A0A3B0WCN6</accession>